<dbReference type="Proteomes" id="UP000199639">
    <property type="component" value="Unassembled WGS sequence"/>
</dbReference>
<dbReference type="Gene3D" id="3.30.66.10">
    <property type="entry name" value="DNA topoisomerase I domain"/>
    <property type="match status" value="1"/>
</dbReference>
<keyword evidence="4" id="KW-0799">Topoisomerase</keyword>
<dbReference type="InterPro" id="IPR001631">
    <property type="entry name" value="TopoI"/>
</dbReference>
<feature type="region of interest" description="Disordered" evidence="7">
    <location>
        <begin position="266"/>
        <end position="331"/>
    </location>
</feature>
<dbReference type="InterPro" id="IPR011010">
    <property type="entry name" value="DNA_brk_join_enz"/>
</dbReference>
<name>A0A4R8V4M1_9MICO</name>
<evidence type="ECO:0000313" key="13">
    <source>
        <dbReference type="Proteomes" id="UP000298252"/>
    </source>
</evidence>
<feature type="domain" description="DNA topoisomerase IB N-terminal" evidence="9">
    <location>
        <begin position="22"/>
        <end position="70"/>
    </location>
</feature>
<dbReference type="EMBL" id="FNIB01000005">
    <property type="protein sequence ID" value="SDN38207.1"/>
    <property type="molecule type" value="Genomic_DNA"/>
</dbReference>
<feature type="compositionally biased region" description="Low complexity" evidence="7">
    <location>
        <begin position="295"/>
        <end position="325"/>
    </location>
</feature>
<evidence type="ECO:0000259" key="9">
    <source>
        <dbReference type="Pfam" id="PF21338"/>
    </source>
</evidence>
<dbReference type="PROSITE" id="PS52038">
    <property type="entry name" value="TOPO_IB_2"/>
    <property type="match status" value="1"/>
</dbReference>
<dbReference type="InterPro" id="IPR049331">
    <property type="entry name" value="Top1B_N_bact"/>
</dbReference>
<dbReference type="InterPro" id="IPR013500">
    <property type="entry name" value="TopoI_cat_euk"/>
</dbReference>
<evidence type="ECO:0000256" key="1">
    <source>
        <dbReference type="ARBA" id="ARBA00000213"/>
    </source>
</evidence>
<dbReference type="Proteomes" id="UP000298252">
    <property type="component" value="Unassembled WGS sequence"/>
</dbReference>
<gene>
    <name evidence="11" type="ORF">E3O21_09615</name>
    <name evidence="10" type="ORF">SAMN05216368_10594</name>
</gene>
<evidence type="ECO:0000256" key="2">
    <source>
        <dbReference type="ARBA" id="ARBA00006645"/>
    </source>
</evidence>
<dbReference type="GO" id="GO:0003917">
    <property type="term" value="F:DNA topoisomerase type I (single strand cut, ATP-independent) activity"/>
    <property type="evidence" value="ECO:0007669"/>
    <property type="project" value="UniProtKB-EC"/>
</dbReference>
<dbReference type="InterPro" id="IPR014711">
    <property type="entry name" value="TopoI_cat_a-hlx-sub_euk"/>
</dbReference>
<evidence type="ECO:0000259" key="8">
    <source>
        <dbReference type="Pfam" id="PF01028"/>
    </source>
</evidence>
<organism evidence="10 12">
    <name type="scientific">Cryobacterium flavum</name>
    <dbReference type="NCBI Taxonomy" id="1424659"/>
    <lineage>
        <taxon>Bacteria</taxon>
        <taxon>Bacillati</taxon>
        <taxon>Actinomycetota</taxon>
        <taxon>Actinomycetes</taxon>
        <taxon>Micrococcales</taxon>
        <taxon>Microbacteriaceae</taxon>
        <taxon>Cryobacterium</taxon>
    </lineage>
</organism>
<evidence type="ECO:0000256" key="4">
    <source>
        <dbReference type="ARBA" id="ARBA00023029"/>
    </source>
</evidence>
<dbReference type="Pfam" id="PF21338">
    <property type="entry name" value="Top1B_N_bact"/>
    <property type="match status" value="1"/>
</dbReference>
<keyword evidence="5" id="KW-0238">DNA-binding</keyword>
<feature type="domain" description="DNA topoisomerase I catalytic core eukaryotic-type" evidence="8">
    <location>
        <begin position="83"/>
        <end position="268"/>
    </location>
</feature>
<evidence type="ECO:0000256" key="5">
    <source>
        <dbReference type="ARBA" id="ARBA00023125"/>
    </source>
</evidence>
<evidence type="ECO:0000256" key="6">
    <source>
        <dbReference type="ARBA" id="ARBA00023235"/>
    </source>
</evidence>
<dbReference type="EC" id="5.6.2.1" evidence="3"/>
<dbReference type="PRINTS" id="PR00416">
    <property type="entry name" value="EUTPISMRASEI"/>
</dbReference>
<comment type="similarity">
    <text evidence="2">Belongs to the type IB topoisomerase family.</text>
</comment>
<dbReference type="RefSeq" id="WP_092340303.1">
    <property type="nucleotide sequence ID" value="NZ_FNIB01000005.1"/>
</dbReference>
<dbReference type="SUPFAM" id="SSF56349">
    <property type="entry name" value="DNA breaking-rejoining enzymes"/>
    <property type="match status" value="1"/>
</dbReference>
<dbReference type="Gene3D" id="1.10.132.120">
    <property type="match status" value="2"/>
</dbReference>
<comment type="catalytic activity">
    <reaction evidence="1">
        <text>ATP-independent breakage of single-stranded DNA, followed by passage and rejoining.</text>
        <dbReference type="EC" id="5.6.2.1"/>
    </reaction>
</comment>
<keyword evidence="6 10" id="KW-0413">Isomerase</keyword>
<dbReference type="GO" id="GO:0006265">
    <property type="term" value="P:DNA topological change"/>
    <property type="evidence" value="ECO:0007669"/>
    <property type="project" value="InterPro"/>
</dbReference>
<dbReference type="AlphaFoldDB" id="A0A4R8V4M1"/>
<accession>A0A4R8V4M1</accession>
<evidence type="ECO:0000313" key="11">
    <source>
        <dbReference type="EMBL" id="TFB77142.1"/>
    </source>
</evidence>
<reference evidence="11 13" key="2">
    <citation type="submission" date="2019-03" db="EMBL/GenBank/DDBJ databases">
        <title>Genomics of glacier-inhabiting Cryobacterium strains.</title>
        <authorList>
            <person name="Liu Q."/>
            <person name="Xin Y.-H."/>
        </authorList>
    </citation>
    <scope>NUCLEOTIDE SEQUENCE [LARGE SCALE GENOMIC DNA]</scope>
    <source>
        <strain evidence="11 13">Hh8</strain>
    </source>
</reference>
<reference evidence="10 12" key="1">
    <citation type="submission" date="2016-10" db="EMBL/GenBank/DDBJ databases">
        <authorList>
            <person name="Varghese N."/>
            <person name="Submissions S."/>
        </authorList>
    </citation>
    <scope>NUCLEOTIDE SEQUENCE [LARGE SCALE GENOMIC DNA]</scope>
    <source>
        <strain evidence="10 12">CGMCC 1.11215</strain>
    </source>
</reference>
<protein>
    <recommendedName>
        <fullName evidence="3">DNA topoisomerase</fullName>
        <ecNumber evidence="3">5.6.2.1</ecNumber>
    </recommendedName>
</protein>
<evidence type="ECO:0000313" key="10">
    <source>
        <dbReference type="EMBL" id="SDN38207.1"/>
    </source>
</evidence>
<dbReference type="SUPFAM" id="SSF55869">
    <property type="entry name" value="DNA topoisomerase I domain"/>
    <property type="match status" value="1"/>
</dbReference>
<evidence type="ECO:0000256" key="3">
    <source>
        <dbReference type="ARBA" id="ARBA00012891"/>
    </source>
</evidence>
<evidence type="ECO:0000256" key="7">
    <source>
        <dbReference type="SAM" id="MobiDB-lite"/>
    </source>
</evidence>
<dbReference type="Pfam" id="PF01028">
    <property type="entry name" value="Topoisom_I"/>
    <property type="match status" value="1"/>
</dbReference>
<feature type="compositionally biased region" description="Low complexity" evidence="7">
    <location>
        <begin position="272"/>
        <end position="285"/>
    </location>
</feature>
<proteinExistence type="inferred from homology"/>
<dbReference type="Gene3D" id="3.90.15.10">
    <property type="entry name" value="Topoisomerase I, Chain A, domain 3"/>
    <property type="match status" value="1"/>
</dbReference>
<dbReference type="STRING" id="1424659.SAMN05216368_10594"/>
<keyword evidence="13" id="KW-1185">Reference proteome</keyword>
<dbReference type="InterPro" id="IPR035447">
    <property type="entry name" value="DNA_topo_I_N_sf"/>
</dbReference>
<feature type="region of interest" description="Disordered" evidence="7">
    <location>
        <begin position="1"/>
        <end position="26"/>
    </location>
</feature>
<dbReference type="GO" id="GO:0003677">
    <property type="term" value="F:DNA binding"/>
    <property type="evidence" value="ECO:0007669"/>
    <property type="project" value="UniProtKB-KW"/>
</dbReference>
<sequence length="394" mass="41777">MTRLRRSDPTRPGYTRKRAGTGFSYRDPAGQKVTETVLRERFAALAIPPAWSDVWISPHANGHIQAIGIDAAGRRQYIYHPVWREQKDRLKFERALQLAESLPRVRGQVTRELRGDGPPRTRALAAAFRMLDLASLRIGSERYADTYGSHGLSTLLCSHVTVRGDVVRLNFPAKSGQQFQGVITDADLALYLRARLRERPAAPLLSWVLDDIEDIVSAADINDFIKERTGGEFTAKDFRTLRGTAAAAQSLAASLAESLKVTSEAGGRPAVSGVAGSAGRPRSSGGTDGAGAAGAPGAPGAQASAAGPAGSAAPAASAARPPRAATRSRRQDNRVIAAAMRQAADALGNTPAIARTSYVDPRVVDLYLAGETIDPAGRVSVETALRTLLLGEAT</sequence>
<dbReference type="EMBL" id="SOFD01000025">
    <property type="protein sequence ID" value="TFB77142.1"/>
    <property type="molecule type" value="Genomic_DNA"/>
</dbReference>
<evidence type="ECO:0000313" key="12">
    <source>
        <dbReference type="Proteomes" id="UP000199639"/>
    </source>
</evidence>